<evidence type="ECO:0000313" key="3">
    <source>
        <dbReference type="Proteomes" id="UP000565286"/>
    </source>
</evidence>
<comment type="caution">
    <text evidence="2">The sequence shown here is derived from an EMBL/GenBank/DDBJ whole genome shotgun (WGS) entry which is preliminary data.</text>
</comment>
<gene>
    <name evidence="2" type="ORF">GGQ73_004552</name>
</gene>
<evidence type="ECO:0000256" key="1">
    <source>
        <dbReference type="SAM" id="MobiDB-lite"/>
    </source>
</evidence>
<protein>
    <submittedName>
        <fullName evidence="2">Uncharacterized protein</fullName>
    </submittedName>
</protein>
<sequence length="525" mass="54844">MLPPVSAVSLANLSSSTSAPRSETPQPAKVAPVIPPEPADIPPIDTDANIRAVSGELRLSQNVSVLAETLGKLMNIARMDGETAETYVNRLVASLQTIPADQKAMLEKALGSILRGISIDMLANILKSSSGPEAARLAIMFELSRSSPSQNAPKPTITPYLQDMVPESRIILPQIKSAGTLPPATSATTLAPQSELDVVLGMPVKTDPAIVNQPGSPSLGASDKTMPIPAPNPNSSGKADPLPSNAGTAQIRPPSPSQMGMADLPPATTDGEITTQLPAPLKTQSQTAATLPLHANLDAEEGNTNARAPQPPIPQMSERATMSSVTTAFAGATAKDLERLLLALAARKLPAQADIMAPLAPLLASLNIDSDQTEKLPLRSAMASNTHPDAVKSDAALTDIRAETAVMQRAAIAHDVKAAMLDQPMLQGAAAAMVAKDGIPLPFVNYPAAGDEPESDAPPRGRWPSSEEQASEGDDHQDPREQGTDQEQQPPANDEVVDHSVSEGANDDGSTRNAESYYLRMSGIS</sequence>
<dbReference type="AlphaFoldDB" id="A0A7W6CCJ3"/>
<reference evidence="2 3" key="1">
    <citation type="submission" date="2020-08" db="EMBL/GenBank/DDBJ databases">
        <title>Genomic Encyclopedia of Type Strains, Phase IV (KMG-IV): sequencing the most valuable type-strain genomes for metagenomic binning, comparative biology and taxonomic classification.</title>
        <authorList>
            <person name="Goeker M."/>
        </authorList>
    </citation>
    <scope>NUCLEOTIDE SEQUENCE [LARGE SCALE GENOMIC DNA]</scope>
    <source>
        <strain evidence="2 3">DSM 26438</strain>
    </source>
</reference>
<feature type="region of interest" description="Disordered" evidence="1">
    <location>
        <begin position="1"/>
        <end position="40"/>
    </location>
</feature>
<proteinExistence type="predicted"/>
<keyword evidence="3" id="KW-1185">Reference proteome</keyword>
<dbReference type="EMBL" id="JACIDV010000021">
    <property type="protein sequence ID" value="MBB3948564.1"/>
    <property type="molecule type" value="Genomic_DNA"/>
</dbReference>
<feature type="region of interest" description="Disordered" evidence="1">
    <location>
        <begin position="445"/>
        <end position="525"/>
    </location>
</feature>
<feature type="compositionally biased region" description="Basic and acidic residues" evidence="1">
    <location>
        <begin position="473"/>
        <end position="483"/>
    </location>
</feature>
<dbReference type="Proteomes" id="UP000565286">
    <property type="component" value="Unassembled WGS sequence"/>
</dbReference>
<name>A0A7W6CCJ3_9HYPH</name>
<dbReference type="RefSeq" id="WP_183897864.1">
    <property type="nucleotide sequence ID" value="NZ_JACIDV010000021.1"/>
</dbReference>
<accession>A0A7W6CCJ3</accession>
<feature type="region of interest" description="Disordered" evidence="1">
    <location>
        <begin position="207"/>
        <end position="274"/>
    </location>
</feature>
<organism evidence="2 3">
    <name type="scientific">Rhizobium skierniewicense</name>
    <dbReference type="NCBI Taxonomy" id="984260"/>
    <lineage>
        <taxon>Bacteria</taxon>
        <taxon>Pseudomonadati</taxon>
        <taxon>Pseudomonadota</taxon>
        <taxon>Alphaproteobacteria</taxon>
        <taxon>Hyphomicrobiales</taxon>
        <taxon>Rhizobiaceae</taxon>
        <taxon>Rhizobium/Agrobacterium group</taxon>
        <taxon>Rhizobium</taxon>
    </lineage>
</organism>
<evidence type="ECO:0000313" key="2">
    <source>
        <dbReference type="EMBL" id="MBB3948564.1"/>
    </source>
</evidence>
<feature type="compositionally biased region" description="Low complexity" evidence="1">
    <location>
        <begin position="1"/>
        <end position="19"/>
    </location>
</feature>